<comment type="caution">
    <text evidence="8">The sequence shown here is derived from an EMBL/GenBank/DDBJ whole genome shotgun (WGS) entry which is preliminary data.</text>
</comment>
<dbReference type="PANTHER" id="PTHR32060:SF22">
    <property type="entry name" value="CARBOXYL-TERMINAL-PROCESSING PEPTIDASE 3, CHLOROPLASTIC"/>
    <property type="match status" value="1"/>
</dbReference>
<dbReference type="PROSITE" id="PS51257">
    <property type="entry name" value="PROKAR_LIPOPROTEIN"/>
    <property type="match status" value="1"/>
</dbReference>
<dbReference type="Gene3D" id="3.90.226.10">
    <property type="entry name" value="2-enoyl-CoA Hydratase, Chain A, domain 1"/>
    <property type="match status" value="1"/>
</dbReference>
<evidence type="ECO:0000313" key="9">
    <source>
        <dbReference type="Proteomes" id="UP000177579"/>
    </source>
</evidence>
<dbReference type="CDD" id="cd07560">
    <property type="entry name" value="Peptidase_S41_CPP"/>
    <property type="match status" value="1"/>
</dbReference>
<reference evidence="8 9" key="1">
    <citation type="journal article" date="2016" name="Nat. Commun.">
        <title>Thousands of microbial genomes shed light on interconnected biogeochemical processes in an aquifer system.</title>
        <authorList>
            <person name="Anantharaman K."/>
            <person name="Brown C.T."/>
            <person name="Hug L.A."/>
            <person name="Sharon I."/>
            <person name="Castelle C.J."/>
            <person name="Probst A.J."/>
            <person name="Thomas B.C."/>
            <person name="Singh A."/>
            <person name="Wilkins M.J."/>
            <person name="Karaoz U."/>
            <person name="Brodie E.L."/>
            <person name="Williams K.H."/>
            <person name="Hubbard S.S."/>
            <person name="Banfield J.F."/>
        </authorList>
    </citation>
    <scope>NUCLEOTIDE SEQUENCE [LARGE SCALE GENOMIC DNA]</scope>
</reference>
<dbReference type="NCBIfam" id="TIGR00225">
    <property type="entry name" value="prc"/>
    <property type="match status" value="1"/>
</dbReference>
<dbReference type="InterPro" id="IPR020992">
    <property type="entry name" value="Tail_Prtase_C"/>
</dbReference>
<evidence type="ECO:0000256" key="5">
    <source>
        <dbReference type="RuleBase" id="RU004404"/>
    </source>
</evidence>
<dbReference type="GO" id="GO:0008236">
    <property type="term" value="F:serine-type peptidase activity"/>
    <property type="evidence" value="ECO:0007669"/>
    <property type="project" value="UniProtKB-KW"/>
</dbReference>
<evidence type="ECO:0000256" key="1">
    <source>
        <dbReference type="ARBA" id="ARBA00009179"/>
    </source>
</evidence>
<dbReference type="Pfam" id="PF03572">
    <property type="entry name" value="Peptidase_S41"/>
    <property type="match status" value="1"/>
</dbReference>
<evidence type="ECO:0000313" key="8">
    <source>
        <dbReference type="EMBL" id="OGF41853.1"/>
    </source>
</evidence>
<dbReference type="Pfam" id="PF11818">
    <property type="entry name" value="DUF3340"/>
    <property type="match status" value="1"/>
</dbReference>
<dbReference type="Gene3D" id="2.30.42.10">
    <property type="match status" value="1"/>
</dbReference>
<dbReference type="AlphaFoldDB" id="A0A1F5TSI0"/>
<protein>
    <recommendedName>
        <fullName evidence="7">PDZ domain-containing protein</fullName>
    </recommendedName>
</protein>
<organism evidence="8 9">
    <name type="scientific">Candidatus Falkowbacteria bacterium RIFOXYD2_FULL_34_120</name>
    <dbReference type="NCBI Taxonomy" id="1798007"/>
    <lineage>
        <taxon>Bacteria</taxon>
        <taxon>Candidatus Falkowiibacteriota</taxon>
    </lineage>
</organism>
<comment type="similarity">
    <text evidence="1 5">Belongs to the peptidase S41A family.</text>
</comment>
<name>A0A1F5TSI0_9BACT</name>
<keyword evidence="3 5" id="KW-0378">Hydrolase</keyword>
<dbReference type="InterPro" id="IPR001478">
    <property type="entry name" value="PDZ"/>
</dbReference>
<keyword evidence="2 5" id="KW-0645">Protease</keyword>
<dbReference type="GO" id="GO:0030288">
    <property type="term" value="C:outer membrane-bounded periplasmic space"/>
    <property type="evidence" value="ECO:0007669"/>
    <property type="project" value="TreeGrafter"/>
</dbReference>
<dbReference type="InterPro" id="IPR036034">
    <property type="entry name" value="PDZ_sf"/>
</dbReference>
<dbReference type="Proteomes" id="UP000177579">
    <property type="component" value="Unassembled WGS sequence"/>
</dbReference>
<dbReference type="PANTHER" id="PTHR32060">
    <property type="entry name" value="TAIL-SPECIFIC PROTEASE"/>
    <property type="match status" value="1"/>
</dbReference>
<dbReference type="FunFam" id="3.90.226.10:FF:000090">
    <property type="entry name" value="Tail-specific protease"/>
    <property type="match status" value="1"/>
</dbReference>
<sequence length="674" mass="76968">MRKLLRFSLVGFFVCFFIFLGCKEDEIVSSQKEDIAPILYYTQVSIKKENYRIFKEIIESLNDYHYVKKEINENFSKDVLEEYLKGLDFSKTSFFSFDIAEFRKHNFSLKKDTDNDVDYAYQIYNLFQLRKLERIFYALNRLEDGFAQLDLETDEQLETDFSKIDWPAGELERRELWRKILKNEYLQLHLSGKTDDEIKRRLIRKYQNELKRLKQTTSDDVFSMFTNSICALYDPHTQYMSPMVKENFDISMKLSLCGIGAILKDEDGYIEIVSLIPDSPADKSKELFPGDRIVGVGQGEKGEIVNVVEADIRDVVQMVKGEKDTVVRLEIIPVKSKNNQQTKIISIKRDEVQLKEQAAQKSIKIIKQNGKDYKIGIITIPSFYMDFNAYTKGESDYRSVSRDVKEILEDFQKENIDGVIVDIRGNGGGALNEAVDLTDLFIANGSVVQVKMFNHDVKCFKTSDVGNIIYGGPLLLMVDVDSASASEIFAGAIQDYGRGIIVGSSTFGKGTVQELSPLIQGVLKITIAKFYRVSGESTQYKGVIPDIEFPNIFQGSEMGEKSLPYALPYDTIKPTDFKKYTDLSSLISNLKEYSRKRTETDADFIALDKEIKHLDKSQSTLISLKESTRKAEVGADQAKKSEFDGSKQEESGQEKKDPFLRESINIIIDMIISK</sequence>
<dbReference type="GO" id="GO:0004175">
    <property type="term" value="F:endopeptidase activity"/>
    <property type="evidence" value="ECO:0007669"/>
    <property type="project" value="TreeGrafter"/>
</dbReference>
<dbReference type="GO" id="GO:0007165">
    <property type="term" value="P:signal transduction"/>
    <property type="evidence" value="ECO:0007669"/>
    <property type="project" value="TreeGrafter"/>
</dbReference>
<evidence type="ECO:0000256" key="4">
    <source>
        <dbReference type="ARBA" id="ARBA00022825"/>
    </source>
</evidence>
<dbReference type="SMART" id="SM00228">
    <property type="entry name" value="PDZ"/>
    <property type="match status" value="1"/>
</dbReference>
<evidence type="ECO:0000256" key="2">
    <source>
        <dbReference type="ARBA" id="ARBA00022670"/>
    </source>
</evidence>
<accession>A0A1F5TSI0</accession>
<dbReference type="SUPFAM" id="SSF52096">
    <property type="entry name" value="ClpP/crotonase"/>
    <property type="match status" value="1"/>
</dbReference>
<dbReference type="SUPFAM" id="SSF50156">
    <property type="entry name" value="PDZ domain-like"/>
    <property type="match status" value="1"/>
</dbReference>
<dbReference type="CDD" id="cd06782">
    <property type="entry name" value="cpPDZ_CPP-like"/>
    <property type="match status" value="1"/>
</dbReference>
<dbReference type="InterPro" id="IPR040573">
    <property type="entry name" value="TSP_N"/>
</dbReference>
<evidence type="ECO:0000256" key="3">
    <source>
        <dbReference type="ARBA" id="ARBA00022801"/>
    </source>
</evidence>
<dbReference type="EMBL" id="MFGO01000004">
    <property type="protein sequence ID" value="OGF41853.1"/>
    <property type="molecule type" value="Genomic_DNA"/>
</dbReference>
<dbReference type="GO" id="GO:0006508">
    <property type="term" value="P:proteolysis"/>
    <property type="evidence" value="ECO:0007669"/>
    <property type="project" value="UniProtKB-KW"/>
</dbReference>
<evidence type="ECO:0000259" key="7">
    <source>
        <dbReference type="PROSITE" id="PS50106"/>
    </source>
</evidence>
<gene>
    <name evidence="8" type="ORF">A2531_05500</name>
</gene>
<dbReference type="InterPro" id="IPR005151">
    <property type="entry name" value="Tail-specific_protease"/>
</dbReference>
<feature type="domain" description="PDZ" evidence="7">
    <location>
        <begin position="249"/>
        <end position="326"/>
    </location>
</feature>
<dbReference type="SMART" id="SM00245">
    <property type="entry name" value="TSPc"/>
    <property type="match status" value="1"/>
</dbReference>
<keyword evidence="4 5" id="KW-0720">Serine protease</keyword>
<dbReference type="PROSITE" id="PS50106">
    <property type="entry name" value="PDZ"/>
    <property type="match status" value="1"/>
</dbReference>
<feature type="region of interest" description="Disordered" evidence="6">
    <location>
        <begin position="631"/>
        <end position="658"/>
    </location>
</feature>
<proteinExistence type="inferred from homology"/>
<dbReference type="Pfam" id="PF17804">
    <property type="entry name" value="TSP_NTD"/>
    <property type="match status" value="1"/>
</dbReference>
<dbReference type="InterPro" id="IPR029045">
    <property type="entry name" value="ClpP/crotonase-like_dom_sf"/>
</dbReference>
<evidence type="ECO:0000256" key="6">
    <source>
        <dbReference type="SAM" id="MobiDB-lite"/>
    </source>
</evidence>
<dbReference type="InterPro" id="IPR004447">
    <property type="entry name" value="Peptidase_S41A"/>
</dbReference>